<evidence type="ECO:0000313" key="11">
    <source>
        <dbReference type="EMBL" id="CAH3038017.1"/>
    </source>
</evidence>
<evidence type="ECO:0000256" key="7">
    <source>
        <dbReference type="ARBA" id="ARBA00023235"/>
    </source>
</evidence>
<dbReference type="Pfam" id="PF03095">
    <property type="entry name" value="PTPA"/>
    <property type="match status" value="1"/>
</dbReference>
<dbReference type="GO" id="GO:0008160">
    <property type="term" value="F:protein tyrosine phosphatase activator activity"/>
    <property type="evidence" value="ECO:0007669"/>
    <property type="project" value="TreeGrafter"/>
</dbReference>
<comment type="catalytic activity">
    <reaction evidence="1 10">
        <text>[protein]-peptidylproline (omega=180) = [protein]-peptidylproline (omega=0)</text>
        <dbReference type="Rhea" id="RHEA:16237"/>
        <dbReference type="Rhea" id="RHEA-COMP:10747"/>
        <dbReference type="Rhea" id="RHEA-COMP:10748"/>
        <dbReference type="ChEBI" id="CHEBI:83833"/>
        <dbReference type="ChEBI" id="CHEBI:83834"/>
        <dbReference type="EC" id="5.2.1.8"/>
    </reaction>
</comment>
<organism evidence="11 12">
    <name type="scientific">Pocillopora meandrina</name>
    <dbReference type="NCBI Taxonomy" id="46732"/>
    <lineage>
        <taxon>Eukaryota</taxon>
        <taxon>Metazoa</taxon>
        <taxon>Cnidaria</taxon>
        <taxon>Anthozoa</taxon>
        <taxon>Hexacorallia</taxon>
        <taxon>Scleractinia</taxon>
        <taxon>Astrocoeniina</taxon>
        <taxon>Pocilloporidae</taxon>
        <taxon>Pocillopora</taxon>
    </lineage>
</organism>
<accession>A0AAU9VWP3</accession>
<comment type="caution">
    <text evidence="11">The sequence shown here is derived from an EMBL/GenBank/DDBJ whole genome shotgun (WGS) entry which is preliminary data.</text>
</comment>
<evidence type="ECO:0000256" key="6">
    <source>
        <dbReference type="ARBA" id="ARBA00023110"/>
    </source>
</evidence>
<protein>
    <recommendedName>
        <fullName evidence="8 10">Serine/threonine-protein phosphatase 2A activator</fullName>
        <ecNumber evidence="4 10">5.2.1.8</ecNumber>
    </recommendedName>
    <alternativeName>
        <fullName evidence="9 10">Phosphotyrosyl phosphatase activator</fullName>
    </alternativeName>
</protein>
<keyword evidence="7 10" id="KW-0413">Isomerase</keyword>
<sequence length="314" mass="35873">MANLEQAPVFAEPKREILNRNDVVKWEKSQAYSDYLGFILTLNDAVKGKKMSVDCSTSEALTKLITMLETMDTWIDETPPIDQPQRFGNKAFRTWCSRLEENADIMIQGLLPEKFTGASIELAAYLKDGFGNKTRIDYGTGHEACFIAFLCCLFKLRVLDQSDCASIVFRVFQRYLELMRRLQSTYRMEPAGSQGVWGLDDFQFVPFIWGSSQLIDHPSLEPKDFVKSSVVESDHLDYMFFGCIKFINEMKSGPFAEHSNVLWGISSVKIWDKVNSGLIKMYKAEVLSKFPVIQHFVFGTLLSLEEAEVFKKPL</sequence>
<dbReference type="InterPro" id="IPR037218">
    <property type="entry name" value="PTPA_sf"/>
</dbReference>
<dbReference type="GO" id="GO:0003755">
    <property type="term" value="F:peptidyl-prolyl cis-trans isomerase activity"/>
    <property type="evidence" value="ECO:0007669"/>
    <property type="project" value="UniProtKB-KW"/>
</dbReference>
<keyword evidence="12" id="KW-1185">Reference proteome</keyword>
<dbReference type="CDD" id="cd04087">
    <property type="entry name" value="PTPA"/>
    <property type="match status" value="1"/>
</dbReference>
<comment type="function">
    <text evidence="10">PPIases accelerate the folding of proteins. It catalyzes the cis-trans isomerization of proline imidic peptide bonds in oligopeptides.</text>
</comment>
<dbReference type="EMBL" id="CALNXJ010000004">
    <property type="protein sequence ID" value="CAH3038017.1"/>
    <property type="molecule type" value="Genomic_DNA"/>
</dbReference>
<dbReference type="FunFam" id="1.20.120.1150:FF:000002">
    <property type="entry name" value="Serine/threonine-protein phosphatase 2A activator"/>
    <property type="match status" value="1"/>
</dbReference>
<proteinExistence type="inferred from homology"/>
<gene>
    <name evidence="11" type="ORF">PMEA_00021481</name>
</gene>
<dbReference type="PANTHER" id="PTHR10012">
    <property type="entry name" value="SERINE/THREONINE-PROTEIN PHOSPHATASE 2A REGULATORY SUBUNIT B"/>
    <property type="match status" value="1"/>
</dbReference>
<dbReference type="AlphaFoldDB" id="A0AAU9VWP3"/>
<dbReference type="InterPro" id="IPR004327">
    <property type="entry name" value="Phstyr_phstse_ac"/>
</dbReference>
<evidence type="ECO:0000256" key="5">
    <source>
        <dbReference type="ARBA" id="ARBA00022490"/>
    </source>
</evidence>
<evidence type="ECO:0000256" key="3">
    <source>
        <dbReference type="ARBA" id="ARBA00011019"/>
    </source>
</evidence>
<reference evidence="11 12" key="1">
    <citation type="submission" date="2022-05" db="EMBL/GenBank/DDBJ databases">
        <authorList>
            <consortium name="Genoscope - CEA"/>
            <person name="William W."/>
        </authorList>
    </citation>
    <scope>NUCLEOTIDE SEQUENCE [LARGE SCALE GENOMIC DNA]</scope>
</reference>
<name>A0AAU9VWP3_9CNID</name>
<evidence type="ECO:0000256" key="9">
    <source>
        <dbReference type="ARBA" id="ARBA00044820"/>
    </source>
</evidence>
<dbReference type="Gene3D" id="1.20.120.1150">
    <property type="match status" value="1"/>
</dbReference>
<dbReference type="Proteomes" id="UP001159428">
    <property type="component" value="Unassembled WGS sequence"/>
</dbReference>
<dbReference type="SUPFAM" id="SSF140984">
    <property type="entry name" value="PTPA-like"/>
    <property type="match status" value="1"/>
</dbReference>
<keyword evidence="6 10" id="KW-0697">Rotamase</keyword>
<comment type="subcellular location">
    <subcellularLocation>
        <location evidence="2 10">Cytoplasm</location>
    </subcellularLocation>
</comment>
<dbReference type="GO" id="GO:0000159">
    <property type="term" value="C:protein phosphatase type 2A complex"/>
    <property type="evidence" value="ECO:0007669"/>
    <property type="project" value="TreeGrafter"/>
</dbReference>
<evidence type="ECO:0000313" key="12">
    <source>
        <dbReference type="Proteomes" id="UP001159428"/>
    </source>
</evidence>
<keyword evidence="5 10" id="KW-0963">Cytoplasm</keyword>
<evidence type="ECO:0000256" key="10">
    <source>
        <dbReference type="RuleBase" id="RU361210"/>
    </source>
</evidence>
<evidence type="ECO:0000256" key="8">
    <source>
        <dbReference type="ARBA" id="ARBA00044786"/>
    </source>
</evidence>
<dbReference type="PIRSF" id="PIRSF016325">
    <property type="entry name" value="Phstyr_phstse_ac"/>
    <property type="match status" value="1"/>
</dbReference>
<evidence type="ECO:0000256" key="1">
    <source>
        <dbReference type="ARBA" id="ARBA00000971"/>
    </source>
</evidence>
<dbReference type="PANTHER" id="PTHR10012:SF0">
    <property type="entry name" value="SERINE_THREONINE-PROTEIN PHOSPHATASE 2A ACTIVATOR"/>
    <property type="match status" value="1"/>
</dbReference>
<evidence type="ECO:0000256" key="2">
    <source>
        <dbReference type="ARBA" id="ARBA00004496"/>
    </source>
</evidence>
<dbReference type="GO" id="GO:0007052">
    <property type="term" value="P:mitotic spindle organization"/>
    <property type="evidence" value="ECO:0007669"/>
    <property type="project" value="TreeGrafter"/>
</dbReference>
<dbReference type="EC" id="5.2.1.8" evidence="4 10"/>
<dbReference type="GO" id="GO:0005737">
    <property type="term" value="C:cytoplasm"/>
    <property type="evidence" value="ECO:0007669"/>
    <property type="project" value="UniProtKB-SubCell"/>
</dbReference>
<comment type="similarity">
    <text evidence="3 10">Belongs to the PTPA-type PPIase family.</text>
</comment>
<evidence type="ECO:0000256" key="4">
    <source>
        <dbReference type="ARBA" id="ARBA00013194"/>
    </source>
</evidence>
<dbReference type="InterPro" id="IPR043170">
    <property type="entry name" value="PTPA_C_lid"/>
</dbReference>
<dbReference type="GO" id="GO:0005634">
    <property type="term" value="C:nucleus"/>
    <property type="evidence" value="ECO:0007669"/>
    <property type="project" value="TreeGrafter"/>
</dbReference>